<proteinExistence type="predicted"/>
<gene>
    <name evidence="2" type="ORF">EUBIFOR_01840</name>
</gene>
<feature type="domain" description="Transposase (putative) YhgA-like" evidence="1">
    <location>
        <begin position="77"/>
        <end position="178"/>
    </location>
</feature>
<reference evidence="2 3" key="1">
    <citation type="submission" date="2008-10" db="EMBL/GenBank/DDBJ databases">
        <authorList>
            <person name="Fulton L."/>
            <person name="Clifton S."/>
            <person name="Fulton B."/>
            <person name="Xu J."/>
            <person name="Minx P."/>
            <person name="Pepin K.H."/>
            <person name="Johnson M."/>
            <person name="Bhonagiri V."/>
            <person name="Nash W.E."/>
            <person name="Mardis E.R."/>
            <person name="Wilson R.K."/>
        </authorList>
    </citation>
    <scope>NUCLEOTIDE SEQUENCE [LARGE SCALE GENOMIC DNA]</scope>
    <source>
        <strain evidence="2 3">DSM 3989</strain>
    </source>
</reference>
<dbReference type="InterPro" id="IPR006842">
    <property type="entry name" value="Transposase_31"/>
</dbReference>
<dbReference type="RefSeq" id="WP_003865625.1">
    <property type="nucleotide sequence ID" value="NZ_DS996845.1"/>
</dbReference>
<protein>
    <recommendedName>
        <fullName evidence="1">Transposase (putative) YhgA-like domain-containing protein</fullName>
    </recommendedName>
</protein>
<accession>B7CCB3</accession>
<evidence type="ECO:0000313" key="3">
    <source>
        <dbReference type="Proteomes" id="UP000004315"/>
    </source>
</evidence>
<evidence type="ECO:0000313" key="2">
    <source>
        <dbReference type="EMBL" id="EEC89590.1"/>
    </source>
</evidence>
<keyword evidence="3" id="KW-1185">Reference proteome</keyword>
<name>B7CCB3_9FIRM</name>
<organism evidence="2 3">
    <name type="scientific">Holdemanella biformis DSM 3989</name>
    <dbReference type="NCBI Taxonomy" id="518637"/>
    <lineage>
        <taxon>Bacteria</taxon>
        <taxon>Bacillati</taxon>
        <taxon>Bacillota</taxon>
        <taxon>Erysipelotrichia</taxon>
        <taxon>Erysipelotrichales</taxon>
        <taxon>Erysipelotrichaceae</taxon>
        <taxon>Holdemanella</taxon>
    </lineage>
</organism>
<dbReference type="OrthoDB" id="9811777at2"/>
<reference evidence="2 3" key="2">
    <citation type="submission" date="2008-11" db="EMBL/GenBank/DDBJ databases">
        <title>Draft genome sequence of Eubacterium biforme (DSM 3989).</title>
        <authorList>
            <person name="Sudarsanam P."/>
            <person name="Ley R."/>
            <person name="Guruge J."/>
            <person name="Turnbaugh P.J."/>
            <person name="Mahowald M."/>
            <person name="Liep D."/>
            <person name="Gordon J."/>
        </authorList>
    </citation>
    <scope>NUCLEOTIDE SEQUENCE [LARGE SCALE GENOMIC DNA]</scope>
    <source>
        <strain evidence="2 3">DSM 3989</strain>
    </source>
</reference>
<evidence type="ECO:0000259" key="1">
    <source>
        <dbReference type="Pfam" id="PF04754"/>
    </source>
</evidence>
<dbReference type="Pfam" id="PF04754">
    <property type="entry name" value="Transposase_31"/>
    <property type="match status" value="1"/>
</dbReference>
<dbReference type="eggNOG" id="COG5464">
    <property type="taxonomic scope" value="Bacteria"/>
</dbReference>
<dbReference type="Proteomes" id="UP000004315">
    <property type="component" value="Unassembled WGS sequence"/>
</dbReference>
<dbReference type="AlphaFoldDB" id="B7CCB3"/>
<comment type="caution">
    <text evidence="2">The sequence shown here is derived from an EMBL/GenBank/DDBJ whole genome shotgun (WGS) entry which is preliminary data.</text>
</comment>
<sequence length="291" mass="33967">MGQKDITEKLLEDYNDVFADIVNVLLFRGNRIVKEESLKETKVKSQYKAEAGKLHEQERDVAKYWQDGNALVAICGLENQTVEEKYMPLRVFSYDGASYRRQLLSENDENPIVPVVSLVLHFGMKKWSSPHNLKGVIDIPKELEPYVNDYKANIFNIAFLDDETVQMFQSDFRIVADFFVQKRKNKDYVPDKHKIKHVDEMLKLLQVLTGDDRYNVKFSETEKKEDIKMCDVMERAVNKGKEEVREEERINSIKVLISSLEEFGISSEAIIEKVMEKFNFSRDEATKYVNK</sequence>
<dbReference type="HOGENOM" id="CLU_066636_1_0_9"/>
<dbReference type="EMBL" id="ABYT01000097">
    <property type="protein sequence ID" value="EEC89590.1"/>
    <property type="molecule type" value="Genomic_DNA"/>
</dbReference>